<feature type="domain" description="Amidohydrolase-related" evidence="1">
    <location>
        <begin position="55"/>
        <end position="395"/>
    </location>
</feature>
<evidence type="ECO:0000259" key="1">
    <source>
        <dbReference type="Pfam" id="PF01979"/>
    </source>
</evidence>
<dbReference type="InterPro" id="IPR006680">
    <property type="entry name" value="Amidohydro-rel"/>
</dbReference>
<comment type="caution">
    <text evidence="2">The sequence shown here is derived from an EMBL/GenBank/DDBJ whole genome shotgun (WGS) entry which is preliminary data.</text>
</comment>
<sequence>MLIAAKRLIVGDGKTELQNGAVRLDGRGSIGDIGTFAGLVKKYPDDEVQDYGDATILPGLIDMHVHTGYWWSEPDADSYRDDPYRIAYFALDVLNRALRTGVTTVRDVSSPGGCLRGLRWASAGRGYLTLPRIVHCGRGICFTGGHGWPLVGGVVEADGCDNLRAAIRRELRDGADWIKILTSHRTHTPEYTQEELNAAVDECHRRGVKICVHAGTHPSIQMCIDAGFDTIEHGTFMTREQAVQMRDKGIAWVPTIIAYTYIYEQLCDAATREAVAGGIDGSGLSDFDYFKAAAEAYRHNFKLLADTGVTVLAGTDMVLHGAPVMPVARELAYMVEYGLSPLQAIAAATGNAAAVLGLQNKTGMLKEGLCADILVAGGDVLHDIAALGRPLQVYRAGRPML</sequence>
<dbReference type="SUPFAM" id="SSF51556">
    <property type="entry name" value="Metallo-dependent hydrolases"/>
    <property type="match status" value="1"/>
</dbReference>
<dbReference type="InterPro" id="IPR051781">
    <property type="entry name" value="Metallo-dep_Hydrolase"/>
</dbReference>
<reference evidence="2" key="2">
    <citation type="journal article" date="2021" name="PeerJ">
        <title>Extensive microbial diversity within the chicken gut microbiome revealed by metagenomics and culture.</title>
        <authorList>
            <person name="Gilroy R."/>
            <person name="Ravi A."/>
            <person name="Getino M."/>
            <person name="Pursley I."/>
            <person name="Horton D.L."/>
            <person name="Alikhan N.F."/>
            <person name="Baker D."/>
            <person name="Gharbi K."/>
            <person name="Hall N."/>
            <person name="Watson M."/>
            <person name="Adriaenssens E.M."/>
            <person name="Foster-Nyarko E."/>
            <person name="Jarju S."/>
            <person name="Secka A."/>
            <person name="Antonio M."/>
            <person name="Oren A."/>
            <person name="Chaudhuri R.R."/>
            <person name="La Ragione R."/>
            <person name="Hildebrand F."/>
            <person name="Pallen M.J."/>
        </authorList>
    </citation>
    <scope>NUCLEOTIDE SEQUENCE</scope>
    <source>
        <strain evidence="2">CHK191-8634</strain>
    </source>
</reference>
<dbReference type="CDD" id="cd01299">
    <property type="entry name" value="Met_dep_hydrolase_A"/>
    <property type="match status" value="1"/>
</dbReference>
<gene>
    <name evidence="2" type="ORF">IAB67_01485</name>
</gene>
<organism evidence="2 3">
    <name type="scientific">Candidatus Ventrousia excrementavium</name>
    <dbReference type="NCBI Taxonomy" id="2840961"/>
    <lineage>
        <taxon>Bacteria</taxon>
        <taxon>Bacillati</taxon>
        <taxon>Bacillota</taxon>
        <taxon>Clostridia</taxon>
        <taxon>Eubacteriales</taxon>
        <taxon>Clostridiaceae</taxon>
        <taxon>Clostridiaceae incertae sedis</taxon>
        <taxon>Candidatus Ventrousia</taxon>
    </lineage>
</organism>
<dbReference type="Gene3D" id="2.30.40.10">
    <property type="entry name" value="Urease, subunit C, domain 1"/>
    <property type="match status" value="1"/>
</dbReference>
<dbReference type="InterPro" id="IPR032466">
    <property type="entry name" value="Metal_Hydrolase"/>
</dbReference>
<dbReference type="Proteomes" id="UP000824073">
    <property type="component" value="Unassembled WGS sequence"/>
</dbReference>
<reference evidence="2" key="1">
    <citation type="submission" date="2020-10" db="EMBL/GenBank/DDBJ databases">
        <authorList>
            <person name="Gilroy R."/>
        </authorList>
    </citation>
    <scope>NUCLEOTIDE SEQUENCE</scope>
    <source>
        <strain evidence="2">CHK191-8634</strain>
    </source>
</reference>
<protein>
    <submittedName>
        <fullName evidence="2">Amidohydrolase family protein</fullName>
    </submittedName>
</protein>
<dbReference type="SUPFAM" id="SSF51338">
    <property type="entry name" value="Composite domain of metallo-dependent hydrolases"/>
    <property type="match status" value="1"/>
</dbReference>
<dbReference type="PANTHER" id="PTHR43135">
    <property type="entry name" value="ALPHA-D-RIBOSE 1-METHYLPHOSPHONATE 5-TRIPHOSPHATE DIPHOSPHATASE"/>
    <property type="match status" value="1"/>
</dbReference>
<evidence type="ECO:0000313" key="3">
    <source>
        <dbReference type="Proteomes" id="UP000824073"/>
    </source>
</evidence>
<dbReference type="InterPro" id="IPR011059">
    <property type="entry name" value="Metal-dep_hydrolase_composite"/>
</dbReference>
<dbReference type="PANTHER" id="PTHR43135:SF3">
    <property type="entry name" value="ALPHA-D-RIBOSE 1-METHYLPHOSPHONATE 5-TRIPHOSPHATE DIPHOSPHATASE"/>
    <property type="match status" value="1"/>
</dbReference>
<evidence type="ECO:0000313" key="2">
    <source>
        <dbReference type="EMBL" id="HIU42951.1"/>
    </source>
</evidence>
<dbReference type="Pfam" id="PF01979">
    <property type="entry name" value="Amidohydro_1"/>
    <property type="match status" value="1"/>
</dbReference>
<accession>A0A9D1IUG1</accession>
<name>A0A9D1IUG1_9CLOT</name>
<dbReference type="InterPro" id="IPR057744">
    <property type="entry name" value="OTAase-like"/>
</dbReference>
<proteinExistence type="predicted"/>
<dbReference type="GO" id="GO:0016810">
    <property type="term" value="F:hydrolase activity, acting on carbon-nitrogen (but not peptide) bonds"/>
    <property type="evidence" value="ECO:0007669"/>
    <property type="project" value="InterPro"/>
</dbReference>
<dbReference type="Gene3D" id="3.20.20.140">
    <property type="entry name" value="Metal-dependent hydrolases"/>
    <property type="match status" value="1"/>
</dbReference>
<dbReference type="EMBL" id="DVMR01000014">
    <property type="protein sequence ID" value="HIU42951.1"/>
    <property type="molecule type" value="Genomic_DNA"/>
</dbReference>
<dbReference type="AlphaFoldDB" id="A0A9D1IUG1"/>